<sequence>MAEKEISLLKEQLARLDEKKFDLDAWKNHTLIFLERIFGKDNSKLKIIRDLHYDYSSWNLRDTAASGKSKDKDPVKMQAREILQATILELETLGLPQGEDDQRKVWLLLQDELTGKQTKEIEALLKSDDKEKAKRISKILENIDKENLAGVLAKLLTN</sequence>
<dbReference type="RefSeq" id="WP_343333252.1">
    <property type="nucleotide sequence ID" value="NZ_JAPOHD010000024.1"/>
</dbReference>
<proteinExistence type="predicted"/>
<gene>
    <name evidence="1" type="ORF">OU798_11240</name>
</gene>
<protein>
    <submittedName>
        <fullName evidence="1">Uncharacterized protein</fullName>
    </submittedName>
</protein>
<reference evidence="1" key="1">
    <citation type="submission" date="2022-11" db="EMBL/GenBank/DDBJ databases">
        <title>Marilongibacter aestuarii gen. nov., sp. nov., isolated from tidal flat sediment.</title>
        <authorList>
            <person name="Jiayan W."/>
        </authorList>
    </citation>
    <scope>NUCLEOTIDE SEQUENCE</scope>
    <source>
        <strain evidence="1">Z1-6</strain>
    </source>
</reference>
<dbReference type="Proteomes" id="UP001145087">
    <property type="component" value="Unassembled WGS sequence"/>
</dbReference>
<organism evidence="1 2">
    <name type="scientific">Draconibacterium aestuarii</name>
    <dbReference type="NCBI Taxonomy" id="2998507"/>
    <lineage>
        <taxon>Bacteria</taxon>
        <taxon>Pseudomonadati</taxon>
        <taxon>Bacteroidota</taxon>
        <taxon>Bacteroidia</taxon>
        <taxon>Marinilabiliales</taxon>
        <taxon>Prolixibacteraceae</taxon>
        <taxon>Draconibacterium</taxon>
    </lineage>
</organism>
<accession>A0A9X3F5H2</accession>
<name>A0A9X3F5H2_9BACT</name>
<dbReference type="AlphaFoldDB" id="A0A9X3F5H2"/>
<dbReference type="EMBL" id="JAPOHD010000024">
    <property type="protein sequence ID" value="MCY1720919.1"/>
    <property type="molecule type" value="Genomic_DNA"/>
</dbReference>
<keyword evidence="2" id="KW-1185">Reference proteome</keyword>
<evidence type="ECO:0000313" key="1">
    <source>
        <dbReference type="EMBL" id="MCY1720919.1"/>
    </source>
</evidence>
<comment type="caution">
    <text evidence="1">The sequence shown here is derived from an EMBL/GenBank/DDBJ whole genome shotgun (WGS) entry which is preliminary data.</text>
</comment>
<evidence type="ECO:0000313" key="2">
    <source>
        <dbReference type="Proteomes" id="UP001145087"/>
    </source>
</evidence>